<reference evidence="4" key="1">
    <citation type="submission" date="2015-10" db="EMBL/GenBank/DDBJ databases">
        <authorList>
            <person name="Luecker S."/>
            <person name="Luecker S."/>
        </authorList>
    </citation>
    <scope>NUCLEOTIDE SEQUENCE [LARGE SCALE GENOMIC DNA]</scope>
</reference>
<feature type="compositionally biased region" description="Low complexity" evidence="1">
    <location>
        <begin position="134"/>
        <end position="146"/>
    </location>
</feature>
<feature type="compositionally biased region" description="Polar residues" evidence="1">
    <location>
        <begin position="174"/>
        <end position="185"/>
    </location>
</feature>
<keyword evidence="2" id="KW-0812">Transmembrane</keyword>
<feature type="compositionally biased region" description="Low complexity" evidence="1">
    <location>
        <begin position="158"/>
        <end position="173"/>
    </location>
</feature>
<dbReference type="AlphaFoldDB" id="A0A0S4LGX5"/>
<protein>
    <recommendedName>
        <fullName evidence="5">TonB C-terminal domain-containing protein</fullName>
    </recommendedName>
</protein>
<proteinExistence type="predicted"/>
<dbReference type="SUPFAM" id="SSF74653">
    <property type="entry name" value="TolA/TonB C-terminal domain"/>
    <property type="match status" value="1"/>
</dbReference>
<organism evidence="3 4">
    <name type="scientific">Candidatus Nitrospira nitrificans</name>
    <dbReference type="NCBI Taxonomy" id="1742973"/>
    <lineage>
        <taxon>Bacteria</taxon>
        <taxon>Pseudomonadati</taxon>
        <taxon>Nitrospirota</taxon>
        <taxon>Nitrospiria</taxon>
        <taxon>Nitrospirales</taxon>
        <taxon>Nitrospiraceae</taxon>
        <taxon>Nitrospira</taxon>
    </lineage>
</organism>
<dbReference type="Gene3D" id="3.30.1150.10">
    <property type="match status" value="1"/>
</dbReference>
<gene>
    <name evidence="3" type="ORF">COMA2_270031</name>
</gene>
<keyword evidence="2" id="KW-0472">Membrane</keyword>
<dbReference type="Proteomes" id="UP000198736">
    <property type="component" value="Unassembled WGS sequence"/>
</dbReference>
<evidence type="ECO:0000313" key="4">
    <source>
        <dbReference type="Proteomes" id="UP000198736"/>
    </source>
</evidence>
<keyword evidence="4" id="KW-1185">Reference proteome</keyword>
<name>A0A0S4LGX5_9BACT</name>
<dbReference type="STRING" id="1742973.COMA2_270031"/>
<evidence type="ECO:0000256" key="2">
    <source>
        <dbReference type="SAM" id="Phobius"/>
    </source>
</evidence>
<feature type="compositionally biased region" description="Polar residues" evidence="1">
    <location>
        <begin position="64"/>
        <end position="89"/>
    </location>
</feature>
<keyword evidence="2" id="KW-1133">Transmembrane helix</keyword>
<feature type="region of interest" description="Disordered" evidence="1">
    <location>
        <begin position="64"/>
        <end position="186"/>
    </location>
</feature>
<accession>A0A0S4LGX5</accession>
<sequence>MNQETTTQGLRIRFLHGWFVSFVLHGLLFFTLLPLFRQSVITAHNKLFHWDVTLVRSTPTSSESIQTADVPQSTVPKQSVRTSTVSHVNRTIRHAAPSAERITSRTPTAEAPVTLPSEVATTSISDELPSTLDQTTEPPRQQTEPPIGSTTPAPPQPETAAAAAPPKENAPPTDATQPSPAQMTASELAAVSAIRPDYGWLQQAIFRRLEELKRSSRPSLDDSRPLRVTVKAVVSREGILLDSVVVKSSGLDHIDQEAMALVQQAFPMLLDRPLDLQQVAMRIPITYSRE</sequence>
<dbReference type="EMBL" id="CZPZ01000020">
    <property type="protein sequence ID" value="CUS36833.1"/>
    <property type="molecule type" value="Genomic_DNA"/>
</dbReference>
<evidence type="ECO:0000313" key="3">
    <source>
        <dbReference type="EMBL" id="CUS36833.1"/>
    </source>
</evidence>
<evidence type="ECO:0000256" key="1">
    <source>
        <dbReference type="SAM" id="MobiDB-lite"/>
    </source>
</evidence>
<feature type="transmembrane region" description="Helical" evidence="2">
    <location>
        <begin position="15"/>
        <end position="36"/>
    </location>
</feature>
<evidence type="ECO:0008006" key="5">
    <source>
        <dbReference type="Google" id="ProtNLM"/>
    </source>
</evidence>